<name>A0A7I8KVR7_SPIIN</name>
<dbReference type="Proteomes" id="UP000663760">
    <property type="component" value="Chromosome 8"/>
</dbReference>
<evidence type="ECO:0000313" key="2">
    <source>
        <dbReference type="Proteomes" id="UP000663760"/>
    </source>
</evidence>
<proteinExistence type="predicted"/>
<accession>A0A7I8KVR7</accession>
<sequence length="157" mass="16756">MDNNPRPLPVRFLEPGASTASTELLRLAAAGIGDKKSTVVPNEDILDLLLRLLVDVLLIEGDQSLGDALADGVDPGDVTTALHANAHVDAGKPVATEEEDGLISLVTEDLRLHQLDGATIDLDQPAAALAVRDRHRILLPPKALHGLHRRSRHGFSL</sequence>
<reference evidence="1" key="1">
    <citation type="submission" date="2020-02" db="EMBL/GenBank/DDBJ databases">
        <authorList>
            <person name="Scholz U."/>
            <person name="Mascher M."/>
            <person name="Fiebig A."/>
        </authorList>
    </citation>
    <scope>NUCLEOTIDE SEQUENCE</scope>
</reference>
<dbReference type="EMBL" id="LR746271">
    <property type="protein sequence ID" value="CAA7401064.1"/>
    <property type="molecule type" value="Genomic_DNA"/>
</dbReference>
<protein>
    <submittedName>
        <fullName evidence="1">Uncharacterized protein</fullName>
    </submittedName>
</protein>
<evidence type="ECO:0000313" key="1">
    <source>
        <dbReference type="EMBL" id="CAA7401064.1"/>
    </source>
</evidence>
<gene>
    <name evidence="1" type="ORF">SI8410_08011742</name>
</gene>
<dbReference type="OrthoDB" id="2002004at2759"/>
<organism evidence="1 2">
    <name type="scientific">Spirodela intermedia</name>
    <name type="common">Intermediate duckweed</name>
    <dbReference type="NCBI Taxonomy" id="51605"/>
    <lineage>
        <taxon>Eukaryota</taxon>
        <taxon>Viridiplantae</taxon>
        <taxon>Streptophyta</taxon>
        <taxon>Embryophyta</taxon>
        <taxon>Tracheophyta</taxon>
        <taxon>Spermatophyta</taxon>
        <taxon>Magnoliopsida</taxon>
        <taxon>Liliopsida</taxon>
        <taxon>Araceae</taxon>
        <taxon>Lemnoideae</taxon>
        <taxon>Spirodela</taxon>
    </lineage>
</organism>
<dbReference type="AlphaFoldDB" id="A0A7I8KVR7"/>
<keyword evidence="2" id="KW-1185">Reference proteome</keyword>